<gene>
    <name evidence="2" type="ORF">ACFFP0_31615</name>
</gene>
<dbReference type="InterPro" id="IPR032557">
    <property type="entry name" value="DUF4935"/>
</dbReference>
<evidence type="ECO:0000313" key="2">
    <source>
        <dbReference type="EMBL" id="MFB9953409.1"/>
    </source>
</evidence>
<dbReference type="Proteomes" id="UP001589692">
    <property type="component" value="Unassembled WGS sequence"/>
</dbReference>
<organism evidence="2 3">
    <name type="scientific">Rhizobium puerariae</name>
    <dbReference type="NCBI Taxonomy" id="1585791"/>
    <lineage>
        <taxon>Bacteria</taxon>
        <taxon>Pseudomonadati</taxon>
        <taxon>Pseudomonadota</taxon>
        <taxon>Alphaproteobacteria</taxon>
        <taxon>Hyphomicrobiales</taxon>
        <taxon>Rhizobiaceae</taxon>
        <taxon>Rhizobium/Agrobacterium group</taxon>
        <taxon>Rhizobium</taxon>
    </lineage>
</organism>
<dbReference type="Pfam" id="PF16289">
    <property type="entry name" value="PIN_12"/>
    <property type="match status" value="1"/>
</dbReference>
<keyword evidence="3" id="KW-1185">Reference proteome</keyword>
<reference evidence="2 3" key="1">
    <citation type="submission" date="2024-09" db="EMBL/GenBank/DDBJ databases">
        <authorList>
            <person name="Sun Q."/>
            <person name="Mori K."/>
        </authorList>
    </citation>
    <scope>NUCLEOTIDE SEQUENCE [LARGE SCALE GENOMIC DNA]</scope>
    <source>
        <strain evidence="2 3">TBRC 4938</strain>
    </source>
</reference>
<dbReference type="InterPro" id="IPR029060">
    <property type="entry name" value="PIN-like_dom_sf"/>
</dbReference>
<protein>
    <submittedName>
        <fullName evidence="2">PIN domain-containing protein</fullName>
    </submittedName>
</protein>
<sequence>MLKLVVDTSVWLDLARDHRAEPVISALEDLIKAGEVILAMPQIVLDEFERRKDQVAEETRKGLRTHFRLVRDAIRRLADEAEKGGALKALEELDHKIAVTGDVVTPSFGRVTALITSAPVIPTTDAIKMRVTDRALAGYAPYHRTKNSVGDAILIETFADVLASLGADDAAAFVSHNVKDFSAPDGDRRLPHPDLAPLFPEGRSSYWTSLVDCLKDLDPELVDEHDFELNFAVEPRRLSEIMEAEHLLFRQVWYNRHWNLRTEIENGTHFVVPEAQYSRNPYRNDQTLEGVWASALAAAKRTEDEVGVENLGPWDDFEWGMLNGKLSALRWVLGDDWDMLDT</sequence>
<proteinExistence type="predicted"/>
<evidence type="ECO:0000259" key="1">
    <source>
        <dbReference type="Pfam" id="PF16289"/>
    </source>
</evidence>
<comment type="caution">
    <text evidence="2">The sequence shown here is derived from an EMBL/GenBank/DDBJ whole genome shotgun (WGS) entry which is preliminary data.</text>
</comment>
<evidence type="ECO:0000313" key="3">
    <source>
        <dbReference type="Proteomes" id="UP001589692"/>
    </source>
</evidence>
<dbReference type="SUPFAM" id="SSF88723">
    <property type="entry name" value="PIN domain-like"/>
    <property type="match status" value="1"/>
</dbReference>
<name>A0ABV6ATH0_9HYPH</name>
<dbReference type="RefSeq" id="WP_377266197.1">
    <property type="nucleotide sequence ID" value="NZ_JBHMAA010000077.1"/>
</dbReference>
<feature type="domain" description="DUF4935" evidence="1">
    <location>
        <begin position="5"/>
        <end position="181"/>
    </location>
</feature>
<dbReference type="EMBL" id="JBHMAA010000077">
    <property type="protein sequence ID" value="MFB9953409.1"/>
    <property type="molecule type" value="Genomic_DNA"/>
</dbReference>
<accession>A0ABV6ATH0</accession>